<dbReference type="eggNOG" id="COG2226">
    <property type="taxonomic scope" value="Bacteria"/>
</dbReference>
<dbReference type="CDD" id="cd14243">
    <property type="entry name" value="PT-AcyF_like"/>
    <property type="match status" value="1"/>
</dbReference>
<protein>
    <submittedName>
        <fullName evidence="1">Uncharacterized protein</fullName>
    </submittedName>
</protein>
<evidence type="ECO:0000313" key="2">
    <source>
        <dbReference type="Proteomes" id="UP000027395"/>
    </source>
</evidence>
<accession>A0A073CK23</accession>
<dbReference type="RefSeq" id="WP_042155601.1">
    <property type="nucleotide sequence ID" value="NZ_CM002803.1"/>
</dbReference>
<dbReference type="Proteomes" id="UP000027395">
    <property type="component" value="Chromosome"/>
</dbReference>
<organism evidence="1 2">
    <name type="scientific">Planktothrix agardhii (strain NIVA-CYA 126/8)</name>
    <dbReference type="NCBI Taxonomy" id="388467"/>
    <lineage>
        <taxon>Bacteria</taxon>
        <taxon>Bacillati</taxon>
        <taxon>Cyanobacteriota</taxon>
        <taxon>Cyanophyceae</taxon>
        <taxon>Oscillatoriophycideae</taxon>
        <taxon>Oscillatoriales</taxon>
        <taxon>Microcoleaceae</taxon>
        <taxon>Planktothrix</taxon>
    </lineage>
</organism>
<name>A0A073CK23_PLAA1</name>
<dbReference type="EMBL" id="CM002803">
    <property type="protein sequence ID" value="KEI68252.1"/>
    <property type="molecule type" value="Genomic_DNA"/>
</dbReference>
<dbReference type="AlphaFoldDB" id="A0A073CK23"/>
<sequence length="308" mass="36104">MIADVIQKDRIKEQKLQFIRNHQQAFDVEPIYPLPLFEDFVMGVEGDCSIEASCKIELDKLIASRFLLLFFKDKAQQWQKYLHQSLTFFSQVENRVGVQIDYSLLQQFLGSNFDFSKVRTFTTGIDLRNNLADSSLKIHFRIEDYPEKLETSLALSGDSISSLIKELPSYPLTKLIPQIGFDFYFNGSNEIELYIEVGEDDFQHPEIKEFLWQRFSKIALEPLKASSLFHLGLSKANNDPVLYYHLKNKKDLVNYFNLNDMGQRVHSFYQHQDVGVPMWVGTAQKELEKTRIENIRLYYYKSFKMESN</sequence>
<keyword evidence="2" id="KW-1185">Reference proteome</keyword>
<proteinExistence type="predicted"/>
<gene>
    <name evidence="1" type="ORF">A19Y_3484</name>
</gene>
<evidence type="ECO:0000313" key="1">
    <source>
        <dbReference type="EMBL" id="KEI68252.1"/>
    </source>
</evidence>
<dbReference type="PATRIC" id="fig|388467.6.peg.3429"/>
<reference evidence="1 2" key="1">
    <citation type="journal article" date="2014" name="Appl. Environ. Microbiol.">
        <title>Elucidation of insertion elements encoded on plasmids and in vitro construction of shuttle vectors from the toxic cyanobacterium Planktothrix.</title>
        <authorList>
            <person name="Christiansen G."/>
            <person name="Goesmann A."/>
            <person name="Kurmayer R."/>
        </authorList>
    </citation>
    <scope>NUCLEOTIDE SEQUENCE [LARGE SCALE GENOMIC DNA]</scope>
    <source>
        <strain evidence="1 2">NIVA-CYA 126/8</strain>
    </source>
</reference>
<dbReference type="STRING" id="388467.A19Y_3484"/>
<dbReference type="Pfam" id="PF19156">
    <property type="entry name" value="DUF5838"/>
    <property type="match status" value="1"/>
</dbReference>
<dbReference type="InterPro" id="IPR031037">
    <property type="entry name" value="Preny_LynF_TruF"/>
</dbReference>
<dbReference type="NCBIfam" id="TIGR04445">
    <property type="entry name" value="preny_LynF_TruF"/>
    <property type="match status" value="1"/>
</dbReference>
<dbReference type="HOGENOM" id="CLU_933217_0_0_3"/>